<dbReference type="Proteomes" id="UP001595758">
    <property type="component" value="Unassembled WGS sequence"/>
</dbReference>
<evidence type="ECO:0000313" key="1">
    <source>
        <dbReference type="EMBL" id="MFC3907724.1"/>
    </source>
</evidence>
<keyword evidence="2" id="KW-1185">Reference proteome</keyword>
<sequence length="498" mass="56507">MSNGQFIVNGLWSKEVILEHLRSLKTPANSLNLTGDVFSHPQVSFKELVENIPHRITALILDGYDLNPDETRNLITGLPSLHKRIKSLIINNCKFNPPEAIVQVFGAVPEWVTDVDLAHNQLGEEPDFINAIPSLHPDIRKLSLANNQLEKLTPSQFSDLLAGLKQPVLEILDLAGNNFDIGAGFYTAFTSLKTTVNSLIIDKGSKVMIYCLTPRLQLTDSEQYLFKRGSSKDWVDGLTACVRDAVNKSYPNVPDLKAVFRVMPDQNAVLCDCLVASRTSEGHLLVMLLKCNYFSDVLATEAWRFYNAIPLPFGEYKNRFMSLYDAVLWELKIRSETYLGYVSIKLDEPEQLHDNQRERIHQATLTRVAVHLKNFKSEMAMAFNYIYLKGGYDCIFSYKTSTFPLQQSTQDLRSAIAGAKSIRDIVGAILNYHASNHDLNEREQYIIKELLRKAYFITHGFGEREINRIKSELAEHWQIKVKQLPVVEDAILPVCMIQ</sequence>
<accession>A0ABV8CC21</accession>
<dbReference type="RefSeq" id="WP_382340350.1">
    <property type="nucleotide sequence ID" value="NZ_JBHSAB010000001.1"/>
</dbReference>
<gene>
    <name evidence="1" type="ORF">ACFORL_01340</name>
</gene>
<protein>
    <submittedName>
        <fullName evidence="1">Uncharacterized protein</fullName>
    </submittedName>
</protein>
<reference evidence="2" key="1">
    <citation type="journal article" date="2019" name="Int. J. Syst. Evol. Microbiol.">
        <title>The Global Catalogue of Microorganisms (GCM) 10K type strain sequencing project: providing services to taxonomists for standard genome sequencing and annotation.</title>
        <authorList>
            <consortium name="The Broad Institute Genomics Platform"/>
            <consortium name="The Broad Institute Genome Sequencing Center for Infectious Disease"/>
            <person name="Wu L."/>
            <person name="Ma J."/>
        </authorList>
    </citation>
    <scope>NUCLEOTIDE SEQUENCE [LARGE SCALE GENOMIC DNA]</scope>
    <source>
        <strain evidence="2">CCUG 59858</strain>
    </source>
</reference>
<proteinExistence type="predicted"/>
<evidence type="ECO:0000313" key="2">
    <source>
        <dbReference type="Proteomes" id="UP001595758"/>
    </source>
</evidence>
<comment type="caution">
    <text evidence="1">The sequence shown here is derived from an EMBL/GenBank/DDBJ whole genome shotgun (WGS) entry which is preliminary data.</text>
</comment>
<dbReference type="Gene3D" id="3.80.10.10">
    <property type="entry name" value="Ribonuclease Inhibitor"/>
    <property type="match status" value="1"/>
</dbReference>
<name>A0ABV8CC21_9GAMM</name>
<dbReference type="InterPro" id="IPR032675">
    <property type="entry name" value="LRR_dom_sf"/>
</dbReference>
<dbReference type="SUPFAM" id="SSF52047">
    <property type="entry name" value="RNI-like"/>
    <property type="match status" value="1"/>
</dbReference>
<dbReference type="EMBL" id="JBHSAB010000001">
    <property type="protein sequence ID" value="MFC3907724.1"/>
    <property type="molecule type" value="Genomic_DNA"/>
</dbReference>
<organism evidence="1 2">
    <name type="scientific">Legionella dresdenensis</name>
    <dbReference type="NCBI Taxonomy" id="450200"/>
    <lineage>
        <taxon>Bacteria</taxon>
        <taxon>Pseudomonadati</taxon>
        <taxon>Pseudomonadota</taxon>
        <taxon>Gammaproteobacteria</taxon>
        <taxon>Legionellales</taxon>
        <taxon>Legionellaceae</taxon>
        <taxon>Legionella</taxon>
    </lineage>
</organism>